<dbReference type="AlphaFoldDB" id="A0A6G0TEA0"/>
<keyword evidence="2" id="KW-1185">Reference proteome</keyword>
<comment type="caution">
    <text evidence="1">The sequence shown here is derived from an EMBL/GenBank/DDBJ whole genome shotgun (WGS) entry which is preliminary data.</text>
</comment>
<accession>A0A6G0TEA0</accession>
<evidence type="ECO:0000313" key="2">
    <source>
        <dbReference type="Proteomes" id="UP000475862"/>
    </source>
</evidence>
<organism evidence="1 2">
    <name type="scientific">Aphis glycines</name>
    <name type="common">Soybean aphid</name>
    <dbReference type="NCBI Taxonomy" id="307491"/>
    <lineage>
        <taxon>Eukaryota</taxon>
        <taxon>Metazoa</taxon>
        <taxon>Ecdysozoa</taxon>
        <taxon>Arthropoda</taxon>
        <taxon>Hexapoda</taxon>
        <taxon>Insecta</taxon>
        <taxon>Pterygota</taxon>
        <taxon>Neoptera</taxon>
        <taxon>Paraneoptera</taxon>
        <taxon>Hemiptera</taxon>
        <taxon>Sternorrhyncha</taxon>
        <taxon>Aphidomorpha</taxon>
        <taxon>Aphidoidea</taxon>
        <taxon>Aphididae</taxon>
        <taxon>Aphidini</taxon>
        <taxon>Aphis</taxon>
        <taxon>Aphis</taxon>
    </lineage>
</organism>
<evidence type="ECO:0000313" key="1">
    <source>
        <dbReference type="EMBL" id="KAE9530487.1"/>
    </source>
</evidence>
<dbReference type="EMBL" id="VYZN01000042">
    <property type="protein sequence ID" value="KAE9530487.1"/>
    <property type="molecule type" value="Genomic_DNA"/>
</dbReference>
<reference evidence="1 2" key="1">
    <citation type="submission" date="2019-08" db="EMBL/GenBank/DDBJ databases">
        <title>The genome of the soybean aphid Biotype 1, its phylome, world population structure and adaptation to the North American continent.</title>
        <authorList>
            <person name="Giordano R."/>
            <person name="Donthu R.K."/>
            <person name="Hernandez A.G."/>
            <person name="Wright C.L."/>
            <person name="Zimin A.V."/>
        </authorList>
    </citation>
    <scope>NUCLEOTIDE SEQUENCE [LARGE SCALE GENOMIC DNA]</scope>
    <source>
        <tissue evidence="1">Whole aphids</tissue>
    </source>
</reference>
<sequence length="237" mass="28205">MTNYIEILTAFRPAETPNFKMSFLFIDEILSSTGNMIISNKISCVSYLKIYKSNNFQYIEFEFYVPKYNGTTLNNQQQFIRFFAVTSKRKTNFNLKKEIKNNGNKCSTYHTSNRKTNYFNRELKLNNKTLIKPTIHITSKFKPRKDTRVFNKLTHMRVPTAGVNKTPDYIVMFNMTIVYNNLNHLVHFSLHCYNICYSSFCRYTLEKILFLIVENLNFDDKEYLNKNYDFSRKSTNI</sequence>
<name>A0A6G0TEA0_APHGL</name>
<gene>
    <name evidence="1" type="ORF">AGLY_010949</name>
</gene>
<dbReference type="Proteomes" id="UP000475862">
    <property type="component" value="Unassembled WGS sequence"/>
</dbReference>
<protein>
    <submittedName>
        <fullName evidence="1">Uncharacterized protein</fullName>
    </submittedName>
</protein>
<proteinExistence type="predicted"/>